<organism evidence="2 3">
    <name type="scientific">Diploptera punctata</name>
    <name type="common">Pacific beetle cockroach</name>
    <dbReference type="NCBI Taxonomy" id="6984"/>
    <lineage>
        <taxon>Eukaryota</taxon>
        <taxon>Metazoa</taxon>
        <taxon>Ecdysozoa</taxon>
        <taxon>Arthropoda</taxon>
        <taxon>Hexapoda</taxon>
        <taxon>Insecta</taxon>
        <taxon>Pterygota</taxon>
        <taxon>Neoptera</taxon>
        <taxon>Polyneoptera</taxon>
        <taxon>Dictyoptera</taxon>
        <taxon>Blattodea</taxon>
        <taxon>Blaberoidea</taxon>
        <taxon>Blaberidae</taxon>
        <taxon>Diplopterinae</taxon>
        <taxon>Diploptera</taxon>
    </lineage>
</organism>
<dbReference type="AlphaFoldDB" id="A0AAD7ZJZ8"/>
<name>A0AAD7ZJZ8_DIPPU</name>
<gene>
    <name evidence="2" type="ORF">L9F63_003711</name>
</gene>
<keyword evidence="1" id="KW-0472">Membrane</keyword>
<comment type="caution">
    <text evidence="2">The sequence shown here is derived from an EMBL/GenBank/DDBJ whole genome shotgun (WGS) entry which is preliminary data.</text>
</comment>
<reference evidence="2" key="2">
    <citation type="submission" date="2023-05" db="EMBL/GenBank/DDBJ databases">
        <authorList>
            <person name="Fouks B."/>
        </authorList>
    </citation>
    <scope>NUCLEOTIDE SEQUENCE</scope>
    <source>
        <strain evidence="2">Stay&amp;Tobe</strain>
        <tissue evidence="2">Testes</tissue>
    </source>
</reference>
<sequence length="69" mass="7831">MHPLYKPLLAPEDKRASEVIGVRRHTVSRRLWCIMVKQGTVKRCVGALIVLSAISIIFYTNYLISSPFS</sequence>
<evidence type="ECO:0000313" key="2">
    <source>
        <dbReference type="EMBL" id="KAJ9581958.1"/>
    </source>
</evidence>
<protein>
    <submittedName>
        <fullName evidence="2">Uncharacterized protein</fullName>
    </submittedName>
</protein>
<proteinExistence type="predicted"/>
<dbReference type="Proteomes" id="UP001233999">
    <property type="component" value="Unassembled WGS sequence"/>
</dbReference>
<evidence type="ECO:0000313" key="3">
    <source>
        <dbReference type="Proteomes" id="UP001233999"/>
    </source>
</evidence>
<keyword evidence="3" id="KW-1185">Reference proteome</keyword>
<keyword evidence="1" id="KW-0812">Transmembrane</keyword>
<feature type="non-terminal residue" evidence="2">
    <location>
        <position position="69"/>
    </location>
</feature>
<reference evidence="2" key="1">
    <citation type="journal article" date="2023" name="IScience">
        <title>Live-bearing cockroach genome reveals convergent evolutionary mechanisms linked to viviparity in insects and beyond.</title>
        <authorList>
            <person name="Fouks B."/>
            <person name="Harrison M.C."/>
            <person name="Mikhailova A.A."/>
            <person name="Marchal E."/>
            <person name="English S."/>
            <person name="Carruthers M."/>
            <person name="Jennings E.C."/>
            <person name="Chiamaka E.L."/>
            <person name="Frigard R.A."/>
            <person name="Pippel M."/>
            <person name="Attardo G.M."/>
            <person name="Benoit J.B."/>
            <person name="Bornberg-Bauer E."/>
            <person name="Tobe S.S."/>
        </authorList>
    </citation>
    <scope>NUCLEOTIDE SEQUENCE</scope>
    <source>
        <strain evidence="2">Stay&amp;Tobe</strain>
    </source>
</reference>
<keyword evidence="1" id="KW-1133">Transmembrane helix</keyword>
<feature type="transmembrane region" description="Helical" evidence="1">
    <location>
        <begin position="44"/>
        <end position="64"/>
    </location>
</feature>
<evidence type="ECO:0000256" key="1">
    <source>
        <dbReference type="SAM" id="Phobius"/>
    </source>
</evidence>
<dbReference type="EMBL" id="JASPKZ010007833">
    <property type="protein sequence ID" value="KAJ9581958.1"/>
    <property type="molecule type" value="Genomic_DNA"/>
</dbReference>
<accession>A0AAD7ZJZ8</accession>